<dbReference type="AlphaFoldDB" id="A0A4U0P787"/>
<gene>
    <name evidence="2" type="ORF">FAZ15_03325</name>
</gene>
<feature type="domain" description="3-keto-alpha-glucoside-1,2-lyase/3-keto-2-hydroxy-glucal hydratase" evidence="1">
    <location>
        <begin position="34"/>
        <end position="237"/>
    </location>
</feature>
<evidence type="ECO:0000313" key="3">
    <source>
        <dbReference type="Proteomes" id="UP000306808"/>
    </source>
</evidence>
<dbReference type="Pfam" id="PF06439">
    <property type="entry name" value="3keto-disac_hyd"/>
    <property type="match status" value="1"/>
</dbReference>
<keyword evidence="3" id="KW-1185">Reference proteome</keyword>
<dbReference type="Gene3D" id="2.60.120.560">
    <property type="entry name" value="Exo-inulinase, domain 1"/>
    <property type="match status" value="1"/>
</dbReference>
<dbReference type="EMBL" id="SUME01000001">
    <property type="protein sequence ID" value="TJZ63323.1"/>
    <property type="molecule type" value="Genomic_DNA"/>
</dbReference>
<dbReference type="PROSITE" id="PS51257">
    <property type="entry name" value="PROKAR_LIPOPROTEIN"/>
    <property type="match status" value="1"/>
</dbReference>
<evidence type="ECO:0000259" key="1">
    <source>
        <dbReference type="Pfam" id="PF06439"/>
    </source>
</evidence>
<proteinExistence type="predicted"/>
<comment type="caution">
    <text evidence="2">The sequence shown here is derived from an EMBL/GenBank/DDBJ whole genome shotgun (WGS) entry which is preliminary data.</text>
</comment>
<protein>
    <submittedName>
        <fullName evidence="2">DUF1080 domain-containing protein</fullName>
    </submittedName>
</protein>
<reference evidence="2 3" key="1">
    <citation type="submission" date="2019-04" db="EMBL/GenBank/DDBJ databases">
        <title>Sphingobacterium olei sp. nov., isolated from oil-contaminated soil.</title>
        <authorList>
            <person name="Liu B."/>
        </authorList>
    </citation>
    <scope>NUCLEOTIDE SEQUENCE [LARGE SCALE GENOMIC DNA]</scope>
    <source>
        <strain evidence="2 3">HAL-9</strain>
    </source>
</reference>
<dbReference type="OrthoDB" id="9806233at2"/>
<name>A0A4U0P787_9SPHI</name>
<organism evidence="2 3">
    <name type="scientific">Sphingobacterium olei</name>
    <dbReference type="NCBI Taxonomy" id="2571155"/>
    <lineage>
        <taxon>Bacteria</taxon>
        <taxon>Pseudomonadati</taxon>
        <taxon>Bacteroidota</taxon>
        <taxon>Sphingobacteriia</taxon>
        <taxon>Sphingobacteriales</taxon>
        <taxon>Sphingobacteriaceae</taxon>
        <taxon>Sphingobacterium</taxon>
    </lineage>
</organism>
<dbReference type="InterPro" id="IPR010496">
    <property type="entry name" value="AL/BT2_dom"/>
</dbReference>
<accession>A0A4U0P787</accession>
<dbReference type="GO" id="GO:0016787">
    <property type="term" value="F:hydrolase activity"/>
    <property type="evidence" value="ECO:0007669"/>
    <property type="project" value="InterPro"/>
</dbReference>
<dbReference type="Proteomes" id="UP000306808">
    <property type="component" value="Unassembled WGS sequence"/>
</dbReference>
<sequence length="239" mass="26892">MKLLSYCIAALFIIGCTSNEQRINKLSSAQQREGWKLLFDGKSLNGWHLYNLGDTSSKWTVKDGELICDPRKPDGVFADLVSDSSYRDFELLFDWKVAKGGNSGVFINVEEDAKYATTFATGLEMQLLDNAHAEERHKKDSTHWAGCLYGVDCKGADSNPAPYNSWNRGRIKQQDGIVSFWLNDKLTFTSDINSATFKQHVADSHMKAYPDFATYSNGKIALQNHTDSIAFRNIFIKPL</sequence>
<dbReference type="RefSeq" id="WP_136899867.1">
    <property type="nucleotide sequence ID" value="NZ_SUME01000001.1"/>
</dbReference>
<evidence type="ECO:0000313" key="2">
    <source>
        <dbReference type="EMBL" id="TJZ63323.1"/>
    </source>
</evidence>